<name>A0ABU0G1M2_9BACI</name>
<gene>
    <name evidence="1" type="ORF">J2S25_004108</name>
</gene>
<organism evidence="1 2">
    <name type="scientific">Mesobacillus stamsii</name>
    <dbReference type="NCBI Taxonomy" id="225347"/>
    <lineage>
        <taxon>Bacteria</taxon>
        <taxon>Bacillati</taxon>
        <taxon>Bacillota</taxon>
        <taxon>Bacilli</taxon>
        <taxon>Bacillales</taxon>
        <taxon>Bacillaceae</taxon>
        <taxon>Mesobacillus</taxon>
    </lineage>
</organism>
<comment type="caution">
    <text evidence="1">The sequence shown here is derived from an EMBL/GenBank/DDBJ whole genome shotgun (WGS) entry which is preliminary data.</text>
</comment>
<keyword evidence="2" id="KW-1185">Reference proteome</keyword>
<evidence type="ECO:0000313" key="2">
    <source>
        <dbReference type="Proteomes" id="UP001242313"/>
    </source>
</evidence>
<protein>
    <recommendedName>
        <fullName evidence="3">Tn3 transposase DDE domain-containing protein</fullName>
    </recommendedName>
</protein>
<dbReference type="Proteomes" id="UP001242313">
    <property type="component" value="Unassembled WGS sequence"/>
</dbReference>
<evidence type="ECO:0008006" key="3">
    <source>
        <dbReference type="Google" id="ProtNLM"/>
    </source>
</evidence>
<proteinExistence type="predicted"/>
<accession>A0ABU0G1M2</accession>
<reference evidence="1 2" key="1">
    <citation type="submission" date="2023-07" db="EMBL/GenBank/DDBJ databases">
        <title>Genomic Encyclopedia of Type Strains, Phase IV (KMG-IV): sequencing the most valuable type-strain genomes for metagenomic binning, comparative biology and taxonomic classification.</title>
        <authorList>
            <person name="Goeker M."/>
        </authorList>
    </citation>
    <scope>NUCLEOTIDE SEQUENCE [LARGE SCALE GENOMIC DNA]</scope>
    <source>
        <strain evidence="1 2">DSM 19598</strain>
    </source>
</reference>
<dbReference type="EMBL" id="JAUSUN010000067">
    <property type="protein sequence ID" value="MDQ0415840.1"/>
    <property type="molecule type" value="Genomic_DNA"/>
</dbReference>
<evidence type="ECO:0000313" key="1">
    <source>
        <dbReference type="EMBL" id="MDQ0415840.1"/>
    </source>
</evidence>
<sequence length="65" mass="7762">MTNPINYLKLQVILAENIKWILDFKGLMHLAYLNQLLRLRVSQKWGLMIRNLALQIKEADSIYKY</sequence>